<accession>A0A1Y2NTN1</accession>
<sequence>MTTSQHLAVMRLMEKLRDPSVRYNRCLRRAWRTLTGSTENDQAIEQGNAALLEIEAIVREWVAANPAHTQAAVRPVEETR</sequence>
<dbReference type="Proteomes" id="UP000194318">
    <property type="component" value="Unassembled WGS sequence"/>
</dbReference>
<reference evidence="1 2" key="1">
    <citation type="submission" date="2016-09" db="EMBL/GenBank/DDBJ databases">
        <title>Streptomyces fradiae DSM40063, a candidate organism with high potential of specific P450 cytochromes.</title>
        <authorList>
            <person name="Grumaz C."/>
            <person name="Vainshtein Y."/>
            <person name="Kirstahler P."/>
            <person name="Sohn K."/>
        </authorList>
    </citation>
    <scope>NUCLEOTIDE SEQUENCE [LARGE SCALE GENOMIC DNA]</scope>
    <source>
        <strain evidence="1 2">DSM 40063</strain>
    </source>
</reference>
<gene>
    <name evidence="1" type="ORF">BG846_03995</name>
</gene>
<name>A0A1Y2NTN1_STRFR</name>
<evidence type="ECO:0000313" key="2">
    <source>
        <dbReference type="Proteomes" id="UP000194318"/>
    </source>
</evidence>
<dbReference type="RefSeq" id="WP_085921484.1">
    <property type="nucleotide sequence ID" value="NZ_CP023696.1"/>
</dbReference>
<organism evidence="1 2">
    <name type="scientific">Streptomyces fradiae ATCC 10745 = DSM 40063</name>
    <dbReference type="NCBI Taxonomy" id="1319510"/>
    <lineage>
        <taxon>Bacteria</taxon>
        <taxon>Bacillati</taxon>
        <taxon>Actinomycetota</taxon>
        <taxon>Actinomycetes</taxon>
        <taxon>Kitasatosporales</taxon>
        <taxon>Streptomycetaceae</taxon>
        <taxon>Streptomyces</taxon>
    </lineage>
</organism>
<proteinExistence type="predicted"/>
<dbReference type="AlphaFoldDB" id="A0A1Y2NTN1"/>
<dbReference type="GeneID" id="91403057"/>
<dbReference type="EMBL" id="MIFZ01000283">
    <property type="protein sequence ID" value="OSY50419.1"/>
    <property type="molecule type" value="Genomic_DNA"/>
</dbReference>
<protein>
    <submittedName>
        <fullName evidence="1">Uncharacterized protein</fullName>
    </submittedName>
</protein>
<comment type="caution">
    <text evidence="1">The sequence shown here is derived from an EMBL/GenBank/DDBJ whole genome shotgun (WGS) entry which is preliminary data.</text>
</comment>
<evidence type="ECO:0000313" key="1">
    <source>
        <dbReference type="EMBL" id="OSY50419.1"/>
    </source>
</evidence>